<protein>
    <recommendedName>
        <fullName evidence="1">F-box domain-containing protein</fullName>
    </recommendedName>
</protein>
<dbReference type="EMBL" id="KN880567">
    <property type="protein sequence ID" value="KIY66048.1"/>
    <property type="molecule type" value="Genomic_DNA"/>
</dbReference>
<evidence type="ECO:0000259" key="1">
    <source>
        <dbReference type="Pfam" id="PF12937"/>
    </source>
</evidence>
<organism evidence="2 3">
    <name type="scientific">Cylindrobasidium torrendii FP15055 ss-10</name>
    <dbReference type="NCBI Taxonomy" id="1314674"/>
    <lineage>
        <taxon>Eukaryota</taxon>
        <taxon>Fungi</taxon>
        <taxon>Dikarya</taxon>
        <taxon>Basidiomycota</taxon>
        <taxon>Agaricomycotina</taxon>
        <taxon>Agaricomycetes</taxon>
        <taxon>Agaricomycetidae</taxon>
        <taxon>Agaricales</taxon>
        <taxon>Marasmiineae</taxon>
        <taxon>Physalacriaceae</taxon>
        <taxon>Cylindrobasidium</taxon>
    </lineage>
</organism>
<proteinExistence type="predicted"/>
<reference evidence="2 3" key="1">
    <citation type="journal article" date="2015" name="Fungal Genet. Biol.">
        <title>Evolution of novel wood decay mechanisms in Agaricales revealed by the genome sequences of Fistulina hepatica and Cylindrobasidium torrendii.</title>
        <authorList>
            <person name="Floudas D."/>
            <person name="Held B.W."/>
            <person name="Riley R."/>
            <person name="Nagy L.G."/>
            <person name="Koehler G."/>
            <person name="Ransdell A.S."/>
            <person name="Younus H."/>
            <person name="Chow J."/>
            <person name="Chiniquy J."/>
            <person name="Lipzen A."/>
            <person name="Tritt A."/>
            <person name="Sun H."/>
            <person name="Haridas S."/>
            <person name="LaButti K."/>
            <person name="Ohm R.A."/>
            <person name="Kues U."/>
            <person name="Blanchette R.A."/>
            <person name="Grigoriev I.V."/>
            <person name="Minto R.E."/>
            <person name="Hibbett D.S."/>
        </authorList>
    </citation>
    <scope>NUCLEOTIDE SEQUENCE [LARGE SCALE GENOMIC DNA]</scope>
    <source>
        <strain evidence="2 3">FP15055 ss-10</strain>
    </source>
</reference>
<evidence type="ECO:0000313" key="3">
    <source>
        <dbReference type="Proteomes" id="UP000054007"/>
    </source>
</evidence>
<name>A0A0D7B657_9AGAR</name>
<keyword evidence="3" id="KW-1185">Reference proteome</keyword>
<feature type="domain" description="F-box" evidence="1">
    <location>
        <begin position="10"/>
        <end position="60"/>
    </location>
</feature>
<dbReference type="SUPFAM" id="SSF52047">
    <property type="entry name" value="RNI-like"/>
    <property type="match status" value="1"/>
</dbReference>
<accession>A0A0D7B657</accession>
<dbReference type="SUPFAM" id="SSF81383">
    <property type="entry name" value="F-box domain"/>
    <property type="match status" value="1"/>
</dbReference>
<dbReference type="InterPro" id="IPR001810">
    <property type="entry name" value="F-box_dom"/>
</dbReference>
<dbReference type="InterPro" id="IPR036047">
    <property type="entry name" value="F-box-like_dom_sf"/>
</dbReference>
<dbReference type="Gene3D" id="1.20.1280.50">
    <property type="match status" value="1"/>
</dbReference>
<sequence>MATPISAPVKLPAEVLENIFRLAIGNTVSADPTRLAISLVCKAWHRALYGNPFLWSKISLEFECAPKDGRHWADLALKTPNWSFLRQALNLSHPQLLDIDIRFFVDNPMFKRLDECCQCPEILDIFAILRMHTVRWRSMVLQLPEVIISDVWRFFTTPSFPALERFVLRTCDGALYFGWPGEHTVGPQLRHLEINFYAPVFVAPWANLQILCMGFEDPMDARRVLVQTRNLTALTITHVGPTPKDGAIDPTFITLGSLRELCMEDCALFQMHGLLRCPRLLSYKFFGQMEQNHHRHKVEIICVTRYENNFHHGLPSEQSAQCLIHLLQSSRACITALDVSHMRGLSGLPALLEHIGHDLKTLIVADYWYPEDINLAFSTLTDPTVVPQLSALVLETEDDNLSFSPYVEQAITARRQAGVLRRVYIERRVEPGSDLVIESASSLKIQDVYAASSLATTLTGYRREGLDVQWIAGPYDILTLARKGMVTRF</sequence>
<gene>
    <name evidence="2" type="ORF">CYLTODRAFT_423773</name>
</gene>
<dbReference type="Proteomes" id="UP000054007">
    <property type="component" value="Unassembled WGS sequence"/>
</dbReference>
<dbReference type="AlphaFoldDB" id="A0A0D7B657"/>
<dbReference type="Pfam" id="PF12937">
    <property type="entry name" value="F-box-like"/>
    <property type="match status" value="1"/>
</dbReference>
<evidence type="ECO:0000313" key="2">
    <source>
        <dbReference type="EMBL" id="KIY66048.1"/>
    </source>
</evidence>